<dbReference type="InterPro" id="IPR000073">
    <property type="entry name" value="AB_hydrolase_1"/>
</dbReference>
<sequence length="264" mass="29717">MSPMLEVIDKGRCTEKHPDPLLFVHGAWHAAWCWGEHFLDFFAARGYRAVAMSLRGHGGSPGRNRLRWTRIRDYVDDVAEVAAQLPTEPVLVAHSMGGFTAQHYLQRHRAPAAILVTPIQPAGVLRLTTSIARRHPRDFARCNTELRLEPLVRTPTLARDLFFSATMPAAQVDSYQQRLQDESYRAFLDMLALDLVRTKRVNRVPMLVLGAELDTIVTEREIYRTATIYGAEAKVFPGMAHDLMLEAGWQAVAETIDDWLSGNG</sequence>
<gene>
    <name evidence="2" type="ORF">A9X01_16475</name>
</gene>
<name>A0A1A3CJ59_MYCAS</name>
<dbReference type="PANTHER" id="PTHR43194:SF2">
    <property type="entry name" value="PEROXISOMAL MEMBRANE PROTEIN LPX1"/>
    <property type="match status" value="1"/>
</dbReference>
<dbReference type="Proteomes" id="UP000093795">
    <property type="component" value="Unassembled WGS sequence"/>
</dbReference>
<dbReference type="PANTHER" id="PTHR43194">
    <property type="entry name" value="HYDROLASE ALPHA/BETA FOLD FAMILY"/>
    <property type="match status" value="1"/>
</dbReference>
<organism evidence="2 3">
    <name type="scientific">Mycobacterium asiaticum</name>
    <dbReference type="NCBI Taxonomy" id="1790"/>
    <lineage>
        <taxon>Bacteria</taxon>
        <taxon>Bacillati</taxon>
        <taxon>Actinomycetota</taxon>
        <taxon>Actinomycetes</taxon>
        <taxon>Mycobacteriales</taxon>
        <taxon>Mycobacteriaceae</taxon>
        <taxon>Mycobacterium</taxon>
    </lineage>
</organism>
<dbReference type="Pfam" id="PF12697">
    <property type="entry name" value="Abhydrolase_6"/>
    <property type="match status" value="1"/>
</dbReference>
<reference evidence="2 3" key="1">
    <citation type="submission" date="2016-06" db="EMBL/GenBank/DDBJ databases">
        <authorList>
            <person name="Kjaerup R.B."/>
            <person name="Dalgaard T.S."/>
            <person name="Juul-Madsen H.R."/>
        </authorList>
    </citation>
    <scope>NUCLEOTIDE SEQUENCE [LARGE SCALE GENOMIC DNA]</scope>
    <source>
        <strain evidence="2 3">1081914.2</strain>
    </source>
</reference>
<dbReference type="EMBL" id="LZKQ01000097">
    <property type="protein sequence ID" value="OBI86728.1"/>
    <property type="molecule type" value="Genomic_DNA"/>
</dbReference>
<evidence type="ECO:0000259" key="1">
    <source>
        <dbReference type="Pfam" id="PF12697"/>
    </source>
</evidence>
<dbReference type="InterPro" id="IPR050228">
    <property type="entry name" value="Carboxylesterase_BioH"/>
</dbReference>
<dbReference type="Gene3D" id="3.40.50.1820">
    <property type="entry name" value="alpha/beta hydrolase"/>
    <property type="match status" value="1"/>
</dbReference>
<dbReference type="SUPFAM" id="SSF53474">
    <property type="entry name" value="alpha/beta-Hydrolases"/>
    <property type="match status" value="1"/>
</dbReference>
<evidence type="ECO:0000313" key="3">
    <source>
        <dbReference type="Proteomes" id="UP000093795"/>
    </source>
</evidence>
<dbReference type="STRING" id="1790.A5645_04190"/>
<accession>A0A1A3CJ59</accession>
<comment type="caution">
    <text evidence="2">The sequence shown here is derived from an EMBL/GenBank/DDBJ whole genome shotgun (WGS) entry which is preliminary data.</text>
</comment>
<proteinExistence type="predicted"/>
<feature type="domain" description="AB hydrolase-1" evidence="1">
    <location>
        <begin position="21"/>
        <end position="254"/>
    </location>
</feature>
<evidence type="ECO:0000313" key="2">
    <source>
        <dbReference type="EMBL" id="OBI86728.1"/>
    </source>
</evidence>
<dbReference type="OrthoDB" id="9773549at2"/>
<dbReference type="InterPro" id="IPR029058">
    <property type="entry name" value="AB_hydrolase_fold"/>
</dbReference>
<dbReference type="AlphaFoldDB" id="A0A1A3CJ59"/>
<protein>
    <recommendedName>
        <fullName evidence="1">AB hydrolase-1 domain-containing protein</fullName>
    </recommendedName>
</protein>
<dbReference type="GO" id="GO:0003824">
    <property type="term" value="F:catalytic activity"/>
    <property type="evidence" value="ECO:0007669"/>
    <property type="project" value="UniProtKB-ARBA"/>
</dbReference>
<dbReference type="eggNOG" id="COG2267">
    <property type="taxonomic scope" value="Bacteria"/>
</dbReference>